<dbReference type="SMART" id="SM00477">
    <property type="entry name" value="NUC"/>
    <property type="match status" value="1"/>
</dbReference>
<dbReference type="InterPro" id="IPR044925">
    <property type="entry name" value="His-Me_finger_sf"/>
</dbReference>
<evidence type="ECO:0000256" key="6">
    <source>
        <dbReference type="ARBA" id="ARBA00022801"/>
    </source>
</evidence>
<accession>A0A512IVU2</accession>
<dbReference type="InterPro" id="IPR040255">
    <property type="entry name" value="Non-specific_endonuclease"/>
</dbReference>
<dbReference type="Pfam" id="PF01223">
    <property type="entry name" value="Endonuclease_NS"/>
    <property type="match status" value="1"/>
</dbReference>
<feature type="domain" description="DNA/RNA non-specific endonuclease/pyrophosphatase/phosphodiesterase" evidence="12">
    <location>
        <begin position="54"/>
        <end position="244"/>
    </location>
</feature>
<comment type="caution">
    <text evidence="13">The sequence shown here is derived from an EMBL/GenBank/DDBJ whole genome shotgun (WGS) entry which is preliminary data.</text>
</comment>
<dbReference type="SUPFAM" id="SSF54060">
    <property type="entry name" value="His-Me finger endonucleases"/>
    <property type="match status" value="1"/>
</dbReference>
<proteinExistence type="inferred from homology"/>
<keyword evidence="6 10" id="KW-0378">Hydrolase</keyword>
<evidence type="ECO:0000256" key="8">
    <source>
        <dbReference type="PIRSR" id="PIRSR640255-1"/>
    </source>
</evidence>
<evidence type="ECO:0000259" key="11">
    <source>
        <dbReference type="SMART" id="SM00477"/>
    </source>
</evidence>
<sequence length="295" mass="32022">MMQDAGRRAVVLLVGLALRAEPAEALESCPRHFAGGRLPVLADPKLAPDTVPLCFDAFAILFSGRARTPLYAAERLTRASIAAARTVDRADAFHEEERLPFRTRADLSDYVHSGYDRGHMAPAADMPTPEAQAQSFSLANIVPQDRTANRNVWSGIEERVRRLAIRRGELFVVTGPIFSGTAARAINGRVLVPTQIYKAIYDPARGEAAAYLAGNDATGEWHAVSIAALKEAVGIDVFPGLPDAAKAKAMSLPEPLASSRDGGRAGTDESFGSWAKRALHRALRHLWRDLMRSIF</sequence>
<dbReference type="InterPro" id="IPR020821">
    <property type="entry name" value="ENPP1-3/EXOG-like_nuc-like"/>
</dbReference>
<dbReference type="Proteomes" id="UP000321258">
    <property type="component" value="Unassembled WGS sequence"/>
</dbReference>
<evidence type="ECO:0000256" key="10">
    <source>
        <dbReference type="RuleBase" id="RU366055"/>
    </source>
</evidence>
<evidence type="ECO:0000256" key="1">
    <source>
        <dbReference type="ARBA" id="ARBA00001946"/>
    </source>
</evidence>
<evidence type="ECO:0000256" key="4">
    <source>
        <dbReference type="ARBA" id="ARBA00022723"/>
    </source>
</evidence>
<name>A0A512IVU2_9HYPH</name>
<dbReference type="PANTHER" id="PTHR13966">
    <property type="entry name" value="ENDONUCLEASE RELATED"/>
    <property type="match status" value="1"/>
</dbReference>
<comment type="similarity">
    <text evidence="2 10">Belongs to the DNA/RNA non-specific endonuclease family.</text>
</comment>
<comment type="cofactor">
    <cofactor evidence="1 10">
        <name>Mg(2+)</name>
        <dbReference type="ChEBI" id="CHEBI:18420"/>
    </cofactor>
</comment>
<evidence type="ECO:0000313" key="13">
    <source>
        <dbReference type="EMBL" id="GEP01821.1"/>
    </source>
</evidence>
<evidence type="ECO:0000256" key="5">
    <source>
        <dbReference type="ARBA" id="ARBA00022759"/>
    </source>
</evidence>
<dbReference type="InterPro" id="IPR044929">
    <property type="entry name" value="DNA/RNA_non-sp_Endonuclease_sf"/>
</dbReference>
<dbReference type="SMART" id="SM00892">
    <property type="entry name" value="Endonuclease_NS"/>
    <property type="match status" value="1"/>
</dbReference>
<dbReference type="AlphaFoldDB" id="A0A512IVU2"/>
<dbReference type="PANTHER" id="PTHR13966:SF5">
    <property type="entry name" value="ENDONUCLEASE G, MITOCHONDRIAL"/>
    <property type="match status" value="1"/>
</dbReference>
<dbReference type="GO" id="GO:0003676">
    <property type="term" value="F:nucleic acid binding"/>
    <property type="evidence" value="ECO:0007669"/>
    <property type="project" value="InterPro"/>
</dbReference>
<dbReference type="GO" id="GO:0046872">
    <property type="term" value="F:metal ion binding"/>
    <property type="evidence" value="ECO:0007669"/>
    <property type="project" value="UniProtKB-KW"/>
</dbReference>
<keyword evidence="5 10" id="KW-0255">Endonuclease</keyword>
<dbReference type="OrthoDB" id="9811262at2"/>
<protein>
    <recommendedName>
        <fullName evidence="10">Endonuclease</fullName>
        <ecNumber evidence="10">3.1.30.-</ecNumber>
    </recommendedName>
</protein>
<dbReference type="EC" id="3.1.30.-" evidence="10"/>
<feature type="active site" description="Proton acceptor" evidence="8">
    <location>
        <position position="119"/>
    </location>
</feature>
<evidence type="ECO:0000256" key="7">
    <source>
        <dbReference type="ARBA" id="ARBA00022842"/>
    </source>
</evidence>
<evidence type="ECO:0000259" key="12">
    <source>
        <dbReference type="SMART" id="SM00892"/>
    </source>
</evidence>
<dbReference type="InterPro" id="IPR001604">
    <property type="entry name" value="Endo_G_ENPP1-like_dom"/>
</dbReference>
<dbReference type="GO" id="GO:0004519">
    <property type="term" value="F:endonuclease activity"/>
    <property type="evidence" value="ECO:0007669"/>
    <property type="project" value="UniProtKB-UniRule"/>
</dbReference>
<feature type="domain" description="ENPP1-3/EXOG-like endonuclease/phosphodiesterase" evidence="11">
    <location>
        <begin position="55"/>
        <end position="244"/>
    </location>
</feature>
<evidence type="ECO:0000256" key="9">
    <source>
        <dbReference type="PIRSR" id="PIRSR640255-2"/>
    </source>
</evidence>
<keyword evidence="14" id="KW-1185">Reference proteome</keyword>
<dbReference type="Gene3D" id="3.40.570.10">
    <property type="entry name" value="Extracellular Endonuclease, subunit A"/>
    <property type="match status" value="1"/>
</dbReference>
<dbReference type="PROSITE" id="PS01070">
    <property type="entry name" value="NUCLEASE_NON_SPEC"/>
    <property type="match status" value="1"/>
</dbReference>
<keyword evidence="4 9" id="KW-0479">Metal-binding</keyword>
<keyword evidence="7" id="KW-0460">Magnesium</keyword>
<dbReference type="GO" id="GO:0016787">
    <property type="term" value="F:hydrolase activity"/>
    <property type="evidence" value="ECO:0007669"/>
    <property type="project" value="UniProtKB-KW"/>
</dbReference>
<evidence type="ECO:0000256" key="3">
    <source>
        <dbReference type="ARBA" id="ARBA00022722"/>
    </source>
</evidence>
<dbReference type="EMBL" id="BJZT01000055">
    <property type="protein sequence ID" value="GEP01821.1"/>
    <property type="molecule type" value="Genomic_DNA"/>
</dbReference>
<evidence type="ECO:0000256" key="2">
    <source>
        <dbReference type="ARBA" id="ARBA00010052"/>
    </source>
</evidence>
<organism evidence="13 14">
    <name type="scientific">Methylobacterium haplocladii</name>
    <dbReference type="NCBI Taxonomy" id="1176176"/>
    <lineage>
        <taxon>Bacteria</taxon>
        <taxon>Pseudomonadati</taxon>
        <taxon>Pseudomonadota</taxon>
        <taxon>Alphaproteobacteria</taxon>
        <taxon>Hyphomicrobiales</taxon>
        <taxon>Methylobacteriaceae</taxon>
        <taxon>Methylobacterium</taxon>
    </lineage>
</organism>
<dbReference type="RefSeq" id="WP_147082484.1">
    <property type="nucleotide sequence ID" value="NZ_BJZT01000055.1"/>
</dbReference>
<reference evidence="13 14" key="1">
    <citation type="submission" date="2019-07" db="EMBL/GenBank/DDBJ databases">
        <title>Whole genome shotgun sequence of Methylobacterium haplocladii NBRC 107714.</title>
        <authorList>
            <person name="Hosoyama A."/>
            <person name="Uohara A."/>
            <person name="Ohji S."/>
            <person name="Ichikawa N."/>
        </authorList>
    </citation>
    <scope>NUCLEOTIDE SEQUENCE [LARGE SCALE GENOMIC DNA]</scope>
    <source>
        <strain evidence="13 14">NBRC 107714</strain>
    </source>
</reference>
<keyword evidence="3 10" id="KW-0540">Nuclease</keyword>
<evidence type="ECO:0000313" key="14">
    <source>
        <dbReference type="Proteomes" id="UP000321258"/>
    </source>
</evidence>
<feature type="binding site" evidence="9">
    <location>
        <position position="149"/>
    </location>
    <ligand>
        <name>Mg(2+)</name>
        <dbReference type="ChEBI" id="CHEBI:18420"/>
        <note>catalytic</note>
    </ligand>
</feature>
<dbReference type="InterPro" id="IPR018524">
    <property type="entry name" value="DNA/RNA_endonuclease_AS"/>
</dbReference>
<gene>
    <name evidence="13" type="ORF">MHA02_42080</name>
</gene>